<dbReference type="Gene3D" id="3.40.605.10">
    <property type="entry name" value="Aldehyde Dehydrogenase, Chain A, domain 1"/>
    <property type="match status" value="1"/>
</dbReference>
<keyword evidence="1" id="KW-0560">Oxidoreductase</keyword>
<dbReference type="Pfam" id="PF00171">
    <property type="entry name" value="Aldedh"/>
    <property type="match status" value="1"/>
</dbReference>
<reference evidence="3 5" key="1">
    <citation type="submission" date="2021-06" db="EMBL/GenBank/DDBJ databases">
        <title>Actinomycetes sequencing.</title>
        <authorList>
            <person name="Shan Q."/>
        </authorList>
    </citation>
    <scope>NUCLEOTIDE SEQUENCE [LARGE SCALE GENOMIC DNA]</scope>
    <source>
        <strain evidence="3 5">NEAU-G5</strain>
    </source>
</reference>
<evidence type="ECO:0000313" key="4">
    <source>
        <dbReference type="EMBL" id="MBU3065506.1"/>
    </source>
</evidence>
<dbReference type="InterPro" id="IPR016163">
    <property type="entry name" value="Ald_DH_C"/>
</dbReference>
<dbReference type="Proteomes" id="UP000733379">
    <property type="component" value="Unassembled WGS sequence"/>
</dbReference>
<proteinExistence type="predicted"/>
<sequence>MAHDRESALALVAELPRGLYINGRWRESATGAHYPVHSPADGTVLTEVADASVADAQDALTAAEAAQKDWGATTPRYRAELLRRVFDRIIERTEDFAALISLEMGKPLAEARGEVAYGAEFLRWFSEQAAHLTGSYAPAPNGGYRIVTAKQPVGPSLLITPWNFPLAMATRKIGAALAAGCTCLIKPAPQTPLTLALLMRIFDELNVPAGVVNYLPTLDAAAQSKALMDDPRLRKVSFTGSTGVGSILLHQAADRVLRTSMELGGNGPFIVFDDADLDAAVEGAMLAKMRNAGESCVAANRFLVHSAVAEEFTQRLVRRFEKLVIGDAFDPASTVGPLIDARQLDKVTELVDDAVAHGARIRVGGKASSGAGYFYAPTVLTDVPETARIGREEIFGPVAAITTFDTEAQALERANATEYGLAGYVYTRDISRALRFAEGLESGMVGVNRGLVSDPGGPFGGVKASGLGREGGATGIEEYLETKYLAVQL</sequence>
<dbReference type="PANTHER" id="PTHR43353:SF5">
    <property type="entry name" value="SUCCINATE-SEMIALDEHYDE DEHYDROGENASE, MITOCHONDRIAL"/>
    <property type="match status" value="1"/>
</dbReference>
<dbReference type="RefSeq" id="WP_215917568.1">
    <property type="nucleotide sequence ID" value="NZ_JAHKNI010000004.1"/>
</dbReference>
<gene>
    <name evidence="3" type="ORF">KO481_14155</name>
    <name evidence="4" type="ORF">KO481_28755</name>
</gene>
<dbReference type="Gene3D" id="3.40.309.10">
    <property type="entry name" value="Aldehyde Dehydrogenase, Chain A, domain 2"/>
    <property type="match status" value="1"/>
</dbReference>
<dbReference type="SUPFAM" id="SSF53720">
    <property type="entry name" value="ALDH-like"/>
    <property type="match status" value="1"/>
</dbReference>
<dbReference type="CDD" id="cd07103">
    <property type="entry name" value="ALDH_F5_SSADH_GabD"/>
    <property type="match status" value="1"/>
</dbReference>
<accession>A0ABS6AX63</accession>
<dbReference type="InterPro" id="IPR015590">
    <property type="entry name" value="Aldehyde_DH_dom"/>
</dbReference>
<evidence type="ECO:0000256" key="1">
    <source>
        <dbReference type="ARBA" id="ARBA00023002"/>
    </source>
</evidence>
<feature type="domain" description="Aldehyde dehydrogenase" evidence="2">
    <location>
        <begin position="25"/>
        <end position="484"/>
    </location>
</feature>
<dbReference type="InterPro" id="IPR050740">
    <property type="entry name" value="Aldehyde_DH_Superfamily"/>
</dbReference>
<protein>
    <submittedName>
        <fullName evidence="3">NAD-dependent succinate-semialdehyde dehydrogenase</fullName>
    </submittedName>
</protein>
<keyword evidence="5" id="KW-1185">Reference proteome</keyword>
<dbReference type="EMBL" id="JAHKNI010000011">
    <property type="protein sequence ID" value="MBU3065506.1"/>
    <property type="molecule type" value="Genomic_DNA"/>
</dbReference>
<organism evidence="3 5">
    <name type="scientific">Nocardia albiluteola</name>
    <dbReference type="NCBI Taxonomy" id="2842303"/>
    <lineage>
        <taxon>Bacteria</taxon>
        <taxon>Bacillati</taxon>
        <taxon>Actinomycetota</taxon>
        <taxon>Actinomycetes</taxon>
        <taxon>Mycobacteriales</taxon>
        <taxon>Nocardiaceae</taxon>
        <taxon>Nocardia</taxon>
    </lineage>
</organism>
<dbReference type="InterPro" id="IPR016161">
    <property type="entry name" value="Ald_DH/histidinol_DH"/>
</dbReference>
<dbReference type="EMBL" id="JAHKNI010000004">
    <property type="protein sequence ID" value="MBU3062660.1"/>
    <property type="molecule type" value="Genomic_DNA"/>
</dbReference>
<comment type="caution">
    <text evidence="3">The sequence shown here is derived from an EMBL/GenBank/DDBJ whole genome shotgun (WGS) entry which is preliminary data.</text>
</comment>
<dbReference type="InterPro" id="IPR016162">
    <property type="entry name" value="Ald_DH_N"/>
</dbReference>
<name>A0ABS6AX63_9NOCA</name>
<evidence type="ECO:0000313" key="3">
    <source>
        <dbReference type="EMBL" id="MBU3062660.1"/>
    </source>
</evidence>
<evidence type="ECO:0000259" key="2">
    <source>
        <dbReference type="Pfam" id="PF00171"/>
    </source>
</evidence>
<dbReference type="PANTHER" id="PTHR43353">
    <property type="entry name" value="SUCCINATE-SEMIALDEHYDE DEHYDROGENASE, MITOCHONDRIAL"/>
    <property type="match status" value="1"/>
</dbReference>
<evidence type="ECO:0000313" key="5">
    <source>
        <dbReference type="Proteomes" id="UP000733379"/>
    </source>
</evidence>